<feature type="region of interest" description="Disordered" evidence="1">
    <location>
        <begin position="1"/>
        <end position="36"/>
    </location>
</feature>
<dbReference type="AlphaFoldDB" id="A0A9Q3QUW5"/>
<comment type="caution">
    <text evidence="2">The sequence shown here is derived from an EMBL/GenBank/DDBJ whole genome shotgun (WGS) entry which is preliminary data.</text>
</comment>
<organism evidence="2 3">
    <name type="scientific">Rhizobium lentis</name>
    <dbReference type="NCBI Taxonomy" id="1138194"/>
    <lineage>
        <taxon>Bacteria</taxon>
        <taxon>Pseudomonadati</taxon>
        <taxon>Pseudomonadota</taxon>
        <taxon>Alphaproteobacteria</taxon>
        <taxon>Hyphomicrobiales</taxon>
        <taxon>Rhizobiaceae</taxon>
        <taxon>Rhizobium/Agrobacterium group</taxon>
        <taxon>Rhizobium</taxon>
    </lineage>
</organism>
<gene>
    <name evidence="2" type="ORF">HJB63_00905</name>
</gene>
<evidence type="ECO:0000313" key="2">
    <source>
        <dbReference type="EMBL" id="MBX5021154.1"/>
    </source>
</evidence>
<evidence type="ECO:0000313" key="3">
    <source>
        <dbReference type="Proteomes" id="UP000749740"/>
    </source>
</evidence>
<proteinExistence type="predicted"/>
<dbReference type="RefSeq" id="WP_221133303.1">
    <property type="nucleotide sequence ID" value="NZ_JABDYC010000001.1"/>
</dbReference>
<accession>A0A9Q3QUW5</accession>
<sequence length="130" mass="14564">MTSPDSSSSYHYFVVENQESSDLRSDGPTTTAVTGRPVPRLKFRAPTHHPRRKAIKAALEALKIVADRDADYARAQNGEGFSKSDSSSGHMLSEATIERAMQDDQLAERILKMAARYRSQVLRLRQMDLL</sequence>
<feature type="compositionally biased region" description="Polar residues" evidence="1">
    <location>
        <begin position="1"/>
        <end position="10"/>
    </location>
</feature>
<dbReference type="Proteomes" id="UP000749740">
    <property type="component" value="Unassembled WGS sequence"/>
</dbReference>
<evidence type="ECO:0000256" key="1">
    <source>
        <dbReference type="SAM" id="MobiDB-lite"/>
    </source>
</evidence>
<protein>
    <submittedName>
        <fullName evidence="2">Uncharacterized protein</fullName>
    </submittedName>
</protein>
<reference evidence="2" key="1">
    <citation type="submission" date="2020-04" db="EMBL/GenBank/DDBJ databases">
        <title>Global-level population genomics: horizontal gene transfer, symbiosis and evolution in Rhizobia.</title>
        <authorList>
            <person name="Gai Y."/>
        </authorList>
    </citation>
    <scope>NUCLEOTIDE SEQUENCE</scope>
    <source>
        <strain evidence="2">BLR57</strain>
    </source>
</reference>
<dbReference type="EMBL" id="JABDYC010000001">
    <property type="protein sequence ID" value="MBX5021154.1"/>
    <property type="molecule type" value="Genomic_DNA"/>
</dbReference>
<name>A0A9Q3QUW5_9HYPH</name>